<feature type="chain" id="PRO_5008639883" evidence="1">
    <location>
        <begin position="25"/>
        <end position="645"/>
    </location>
</feature>
<reference evidence="2 3" key="1">
    <citation type="submission" date="2016-06" db="EMBL/GenBank/DDBJ databases">
        <title>Draft Genome Sequence of Tenacibaculum soleae UCD-KL19.</title>
        <authorList>
            <person name="Eisen J.A."/>
            <person name="Coil D.A."/>
            <person name="Lujan K.M."/>
        </authorList>
    </citation>
    <scope>NUCLEOTIDE SEQUENCE [LARGE SCALE GENOMIC DNA]</scope>
    <source>
        <strain evidence="2 3">UCD-KL19</strain>
    </source>
</reference>
<name>A0A1B9XXX1_9FLAO</name>
<comment type="caution">
    <text evidence="2">The sequence shown here is derived from an EMBL/GenBank/DDBJ whole genome shotgun (WGS) entry which is preliminary data.</text>
</comment>
<gene>
    <name evidence="2" type="ORF">BA195_09530</name>
</gene>
<dbReference type="RefSeq" id="WP_068704923.1">
    <property type="nucleotide sequence ID" value="NZ_JAUOSW010000006.1"/>
</dbReference>
<evidence type="ECO:0000256" key="1">
    <source>
        <dbReference type="SAM" id="SignalP"/>
    </source>
</evidence>
<feature type="signal peptide" evidence="1">
    <location>
        <begin position="1"/>
        <end position="24"/>
    </location>
</feature>
<protein>
    <submittedName>
        <fullName evidence="2">Uncharacterized protein</fullName>
    </submittedName>
</protein>
<dbReference type="Proteomes" id="UP000093186">
    <property type="component" value="Unassembled WGS sequence"/>
</dbReference>
<dbReference type="AlphaFoldDB" id="A0A1B9XXX1"/>
<proteinExistence type="predicted"/>
<evidence type="ECO:0000313" key="3">
    <source>
        <dbReference type="Proteomes" id="UP000093186"/>
    </source>
</evidence>
<dbReference type="EMBL" id="MAKX01000013">
    <property type="protein sequence ID" value="OCK42410.1"/>
    <property type="molecule type" value="Genomic_DNA"/>
</dbReference>
<dbReference type="STRING" id="447689.BA195_09530"/>
<dbReference type="OrthoDB" id="1396884at2"/>
<accession>A0A1B9XXX1</accession>
<organism evidence="2 3">
    <name type="scientific">Tenacibaculum soleae</name>
    <dbReference type="NCBI Taxonomy" id="447689"/>
    <lineage>
        <taxon>Bacteria</taxon>
        <taxon>Pseudomonadati</taxon>
        <taxon>Bacteroidota</taxon>
        <taxon>Flavobacteriia</taxon>
        <taxon>Flavobacteriales</taxon>
        <taxon>Flavobacteriaceae</taxon>
        <taxon>Tenacibaculum</taxon>
    </lineage>
</organism>
<sequence>MIQYKKHILILIFALILFSNKINAQQVRVIDNKGTIQTVNNNLVTTSPTFPSNPVEGDIWFDTTNSLIRIFDPSLPLPITNQWPTITSTAASSNIYTTDGTLDANRFVNGGTNNLRFSNLGRFDIDNANYINLESTGFFDIKAISGINLRNSNTIVHENLSVKKSYIDSSGDVGTNGQILSSTATGTDWIDNAALSNWLTTGNTGTTAANFLGTIDDVKMQIRSNNLPILEFGRRGTLGLDQSYPDYTDVNQPLVYLRGNNNISALQFAASGASFYKPMFYTTSNGSFRLKGSSGATDLFEIGSAGPNNQGRLEFTIGDDGNEPIIFKRYYYSPQIYREFFRVQGNTTGRNAKTRFGININQQEIPVTNDINANYNTGNFDIANSTLQIKGSVSKSILTTTNNLTLNEDHYSIIINGNHAITLPSASTCEGREYILKNITSNNINISNYRNLSNINANSIGSNTILKLQSNGSIWHQMNNSNTTSSGGGSSTLTYIDKYNNTNSTIRINDFNLNGTLVPLNSVRIFNGPINNRNNNQVQITETGLYEVTYTVSLRKENGNDFNSLNNNSLEVVVCQNNNPIANTGSIITLIGNTNQRYVSASRTVLLNLTAFQSYGIKIREKNINNSGDVVIDANATGMTIRKIN</sequence>
<keyword evidence="3" id="KW-1185">Reference proteome</keyword>
<keyword evidence="1" id="KW-0732">Signal</keyword>
<evidence type="ECO:0000313" key="2">
    <source>
        <dbReference type="EMBL" id="OCK42410.1"/>
    </source>
</evidence>